<dbReference type="Proteomes" id="UP000195667">
    <property type="component" value="Unassembled WGS sequence"/>
</dbReference>
<gene>
    <name evidence="1" type="ORF">CRENPOLYSF1_240043</name>
</gene>
<organism evidence="1 2">
    <name type="scientific">Crenothrix polyspora</name>
    <dbReference type="NCBI Taxonomy" id="360316"/>
    <lineage>
        <taxon>Bacteria</taxon>
        <taxon>Pseudomonadati</taxon>
        <taxon>Pseudomonadota</taxon>
        <taxon>Gammaproteobacteria</taxon>
        <taxon>Methylococcales</taxon>
        <taxon>Crenotrichaceae</taxon>
        <taxon>Crenothrix</taxon>
    </lineage>
</organism>
<proteinExistence type="predicted"/>
<evidence type="ECO:0000313" key="1">
    <source>
        <dbReference type="EMBL" id="SJM92111.1"/>
    </source>
</evidence>
<evidence type="ECO:0000313" key="2">
    <source>
        <dbReference type="Proteomes" id="UP000195667"/>
    </source>
</evidence>
<dbReference type="AlphaFoldDB" id="A0A1R4H7V4"/>
<name>A0A1R4H7V4_9GAMM</name>
<protein>
    <submittedName>
        <fullName evidence="1">Uncharacterized protein</fullName>
    </submittedName>
</protein>
<sequence>MILLVFSTSTSYGSACRVFAGAKSPYDSTILRAIAGRDAIRHGTIKKIRRQTVQPPKVPVGKKEPSLNGKAIMLLT</sequence>
<accession>A0A1R4H7V4</accession>
<reference evidence="2" key="1">
    <citation type="submission" date="2017-02" db="EMBL/GenBank/DDBJ databases">
        <authorList>
            <person name="Daims H."/>
        </authorList>
    </citation>
    <scope>NUCLEOTIDE SEQUENCE [LARGE SCALE GENOMIC DNA]</scope>
</reference>
<keyword evidence="2" id="KW-1185">Reference proteome</keyword>
<dbReference type="EMBL" id="FUKI01000098">
    <property type="protein sequence ID" value="SJM92111.1"/>
    <property type="molecule type" value="Genomic_DNA"/>
</dbReference>